<dbReference type="Proteomes" id="UP001059893">
    <property type="component" value="Unassembled WGS sequence"/>
</dbReference>
<reference evidence="1" key="1">
    <citation type="submission" date="2021-01" db="EMBL/GenBank/DDBJ databases">
        <title>Deciphering the adaptive evolutionary patterns associated with biogeogrpahic diversity in the finger millet blast pathogen Magnaporthe oryzae in Eastern Africa.</title>
        <authorList>
            <person name="Onyema G."/>
            <person name="Shittu T.A."/>
            <person name="Dodsworth S."/>
            <person name="Devilliers S."/>
            <person name="Muthumeenakshi S."/>
            <person name="Sreenivasaprasad S."/>
        </authorList>
    </citation>
    <scope>NUCLEOTIDE SEQUENCE</scope>
    <source>
        <strain evidence="1">D15/s37</strain>
    </source>
</reference>
<feature type="non-terminal residue" evidence="1">
    <location>
        <position position="65"/>
    </location>
</feature>
<proteinExistence type="predicted"/>
<keyword evidence="2" id="KW-1185">Reference proteome</keyword>
<evidence type="ECO:0000313" key="1">
    <source>
        <dbReference type="EMBL" id="KAI6289910.1"/>
    </source>
</evidence>
<sequence>MDVQQQYLSTAFQVLYEFGNEEEADNFDDIIERAFPGSGTWGNLEKSQDGKQLARFALCTPMRVR</sequence>
<organism evidence="1 2">
    <name type="scientific">Pyricularia grisea</name>
    <name type="common">Crabgrass-specific blast fungus</name>
    <name type="synonym">Magnaporthe grisea</name>
    <dbReference type="NCBI Taxonomy" id="148305"/>
    <lineage>
        <taxon>Eukaryota</taxon>
        <taxon>Fungi</taxon>
        <taxon>Dikarya</taxon>
        <taxon>Ascomycota</taxon>
        <taxon>Pezizomycotina</taxon>
        <taxon>Sordariomycetes</taxon>
        <taxon>Sordariomycetidae</taxon>
        <taxon>Magnaporthales</taxon>
        <taxon>Pyriculariaceae</taxon>
        <taxon>Pyricularia</taxon>
    </lineage>
</organism>
<protein>
    <submittedName>
        <fullName evidence="1">Uncharacterized protein</fullName>
    </submittedName>
</protein>
<evidence type="ECO:0000313" key="2">
    <source>
        <dbReference type="Proteomes" id="UP001059893"/>
    </source>
</evidence>
<dbReference type="EMBL" id="JABSND010000572">
    <property type="protein sequence ID" value="KAI6289910.1"/>
    <property type="molecule type" value="Genomic_DNA"/>
</dbReference>
<name>A0ABQ8N223_PYRGI</name>
<comment type="caution">
    <text evidence="1">The sequence shown here is derived from an EMBL/GenBank/DDBJ whole genome shotgun (WGS) entry which is preliminary data.</text>
</comment>
<gene>
    <name evidence="1" type="ORF">MCOR33_011647</name>
</gene>
<accession>A0ABQ8N223</accession>